<keyword evidence="3" id="KW-0012">Acyltransferase</keyword>
<feature type="domain" description="Acyltransferase 3" evidence="2">
    <location>
        <begin position="10"/>
        <end position="331"/>
    </location>
</feature>
<name>B8KTL7_9GAMM</name>
<protein>
    <submittedName>
        <fullName evidence="3">Acyltransferase 3</fullName>
    </submittedName>
</protein>
<dbReference type="InterPro" id="IPR050879">
    <property type="entry name" value="Acyltransferase_3"/>
</dbReference>
<dbReference type="AlphaFoldDB" id="B8KTL7"/>
<feature type="transmembrane region" description="Helical" evidence="1">
    <location>
        <begin position="136"/>
        <end position="159"/>
    </location>
</feature>
<feature type="transmembrane region" description="Helical" evidence="1">
    <location>
        <begin position="168"/>
        <end position="188"/>
    </location>
</feature>
<gene>
    <name evidence="3" type="ORF">NOR51B_752</name>
</gene>
<evidence type="ECO:0000313" key="3">
    <source>
        <dbReference type="EMBL" id="EED34813.1"/>
    </source>
</evidence>
<evidence type="ECO:0000259" key="2">
    <source>
        <dbReference type="Pfam" id="PF01757"/>
    </source>
</evidence>
<evidence type="ECO:0000313" key="4">
    <source>
        <dbReference type="Proteomes" id="UP000004699"/>
    </source>
</evidence>
<dbReference type="eggNOG" id="COG1835">
    <property type="taxonomic scope" value="Bacteria"/>
</dbReference>
<dbReference type="RefSeq" id="WP_009019561.1">
    <property type="nucleotide sequence ID" value="NZ_DS999411.1"/>
</dbReference>
<feature type="transmembrane region" description="Helical" evidence="1">
    <location>
        <begin position="75"/>
        <end position="95"/>
    </location>
</feature>
<evidence type="ECO:0000256" key="1">
    <source>
        <dbReference type="SAM" id="Phobius"/>
    </source>
</evidence>
<feature type="transmembrane region" description="Helical" evidence="1">
    <location>
        <begin position="354"/>
        <end position="373"/>
    </location>
</feature>
<dbReference type="Proteomes" id="UP000004699">
    <property type="component" value="Unassembled WGS sequence"/>
</dbReference>
<feature type="transmembrane region" description="Helical" evidence="1">
    <location>
        <begin position="12"/>
        <end position="29"/>
    </location>
</feature>
<keyword evidence="4" id="KW-1185">Reference proteome</keyword>
<dbReference type="Pfam" id="PF01757">
    <property type="entry name" value="Acyl_transf_3"/>
    <property type="match status" value="1"/>
</dbReference>
<feature type="transmembrane region" description="Helical" evidence="1">
    <location>
        <begin position="35"/>
        <end position="54"/>
    </location>
</feature>
<dbReference type="STRING" id="565045.NOR51B_752"/>
<dbReference type="InterPro" id="IPR002656">
    <property type="entry name" value="Acyl_transf_3_dom"/>
</dbReference>
<organism evidence="3 4">
    <name type="scientific">Luminiphilus syltensis NOR5-1B</name>
    <dbReference type="NCBI Taxonomy" id="565045"/>
    <lineage>
        <taxon>Bacteria</taxon>
        <taxon>Pseudomonadati</taxon>
        <taxon>Pseudomonadota</taxon>
        <taxon>Gammaproteobacteria</taxon>
        <taxon>Cellvibrionales</taxon>
        <taxon>Halieaceae</taxon>
        <taxon>Luminiphilus</taxon>
    </lineage>
</organism>
<dbReference type="GO" id="GO:0016747">
    <property type="term" value="F:acyltransferase activity, transferring groups other than amino-acyl groups"/>
    <property type="evidence" value="ECO:0007669"/>
    <property type="project" value="InterPro"/>
</dbReference>
<dbReference type="PANTHER" id="PTHR23028">
    <property type="entry name" value="ACETYLTRANSFERASE"/>
    <property type="match status" value="1"/>
</dbReference>
<dbReference type="HOGENOM" id="CLU_005679_10_2_6"/>
<dbReference type="EMBL" id="DS999411">
    <property type="protein sequence ID" value="EED34813.1"/>
    <property type="molecule type" value="Genomic_DNA"/>
</dbReference>
<dbReference type="GO" id="GO:0009103">
    <property type="term" value="P:lipopolysaccharide biosynthetic process"/>
    <property type="evidence" value="ECO:0007669"/>
    <property type="project" value="TreeGrafter"/>
</dbReference>
<keyword evidence="1" id="KW-0812">Transmembrane</keyword>
<sequence>MVKPRTNLTDIDGLRAIAVLGVVLFHLQVSGFAGGYVGVDIFFVISGFLITGILKDQLISGEFSFGAFYGRRVRRLFPAILATVFATTLAALFVLQPLELEAFAKSGVAAIASGANILFYLEAGYWDADSALKPLLHLWSLGVEEQFYLLWPALLWLLFRSCRPSSNAYITTLVALLLLSFGLSVYFTDRDQPAAFYLLPFRAWQFCLGAVALELWQRLHISLFSQQLVRSAGLALCCIGFVVLEDGSSFPGWQALIPSIGAALVLVAANADEPSPLLSNRPARWVGQISFSLYLAHWPPIALLSSWYLTPLTTPSRLALAAIITLATLVLYYGVERRFYQRHSYQSDNGRLTVYGSIVIAVLLAACLTFIAFQPARFGYQEVQLDAAAIKHYKRERDSLIDAGCRIDQLDDPSRCPASLVEPILVFGNSHEKDAFNFLTTALPASRSPSIVYFGGVGGCGKMTPEGVFTREEDWVVAASDSCQKRIDALWESLESVEWSMVLYSSKSPFARNKTDILHILQTIKTRQPSVKIALMGGLISTTRECAFFINRFGNSRACIRPGALSKYYADPKNDGGAVYYEDFMALGDLYIDKAGLVCTSPVDVQSCETETPEGHPMFVDRHHLTLPYAQLLGRRYLERYPDWYRDLTAK</sequence>
<dbReference type="PANTHER" id="PTHR23028:SF53">
    <property type="entry name" value="ACYL_TRANSF_3 DOMAIN-CONTAINING PROTEIN"/>
    <property type="match status" value="1"/>
</dbReference>
<reference evidence="4" key="1">
    <citation type="journal article" date="2013" name="BMC Microbiol.">
        <title>Taxonomy and evolution of bacteriochlorophyll a-containing members of the OM60/NOR5 clade of marine gammaproteobacteria: description of Luminiphilus syltensis gen. nov., sp. nov., reclassification of Haliea rubra as Pseudohaliea rubra gen. nov., comb. nov., and emendation of Chromatocurvus halotolerans.</title>
        <authorList>
            <person name="Spring S."/>
            <person name="Riedel T."/>
            <person name="Sproer C."/>
            <person name="Yan S."/>
            <person name="Harder J."/>
            <person name="Fuchs B.M."/>
        </authorList>
    </citation>
    <scope>NUCLEOTIDE SEQUENCE [LARGE SCALE GENOMIC DNA]</scope>
    <source>
        <strain evidence="4">NOR51-B</strain>
    </source>
</reference>
<feature type="transmembrane region" description="Helical" evidence="1">
    <location>
        <begin position="291"/>
        <end position="310"/>
    </location>
</feature>
<dbReference type="GO" id="GO:0016020">
    <property type="term" value="C:membrane"/>
    <property type="evidence" value="ECO:0007669"/>
    <property type="project" value="TreeGrafter"/>
</dbReference>
<accession>B8KTL7</accession>
<keyword evidence="1" id="KW-1133">Transmembrane helix</keyword>
<feature type="transmembrane region" description="Helical" evidence="1">
    <location>
        <begin position="250"/>
        <end position="271"/>
    </location>
</feature>
<keyword evidence="1" id="KW-0472">Membrane</keyword>
<feature type="transmembrane region" description="Helical" evidence="1">
    <location>
        <begin position="316"/>
        <end position="334"/>
    </location>
</feature>
<proteinExistence type="predicted"/>
<keyword evidence="3" id="KW-0808">Transferase</keyword>